<organism evidence="2 3">
    <name type="scientific">Flavobacterium faecale</name>
    <dbReference type="NCBI Taxonomy" id="1355330"/>
    <lineage>
        <taxon>Bacteria</taxon>
        <taxon>Pseudomonadati</taxon>
        <taxon>Bacteroidota</taxon>
        <taxon>Flavobacteriia</taxon>
        <taxon>Flavobacteriales</taxon>
        <taxon>Flavobacteriaceae</taxon>
        <taxon>Flavobacterium</taxon>
    </lineage>
</organism>
<keyword evidence="3" id="KW-1185">Reference proteome</keyword>
<keyword evidence="1" id="KW-0472">Membrane</keyword>
<reference evidence="2 3" key="1">
    <citation type="submission" date="2017-04" db="EMBL/GenBank/DDBJ databases">
        <title>Compelte genome sequence of WV33.</title>
        <authorList>
            <person name="Lee P.C."/>
        </authorList>
    </citation>
    <scope>NUCLEOTIDE SEQUENCE [LARGE SCALE GENOMIC DNA]</scope>
    <source>
        <strain evidence="2 3">WV33</strain>
    </source>
</reference>
<evidence type="ECO:0000256" key="1">
    <source>
        <dbReference type="SAM" id="Phobius"/>
    </source>
</evidence>
<dbReference type="AlphaFoldDB" id="A0A2S1LAN5"/>
<gene>
    <name evidence="2" type="ORF">FFWV33_04330</name>
</gene>
<dbReference type="EMBL" id="CP020918">
    <property type="protein sequence ID" value="AWG20823.1"/>
    <property type="molecule type" value="Genomic_DNA"/>
</dbReference>
<protein>
    <submittedName>
        <fullName evidence="2">Uncharacterized protein</fullName>
    </submittedName>
</protein>
<evidence type="ECO:0000313" key="2">
    <source>
        <dbReference type="EMBL" id="AWG20823.1"/>
    </source>
</evidence>
<feature type="transmembrane region" description="Helical" evidence="1">
    <location>
        <begin position="50"/>
        <end position="75"/>
    </location>
</feature>
<dbReference type="Proteomes" id="UP000244527">
    <property type="component" value="Chromosome"/>
</dbReference>
<accession>A0A2S1LAN5</accession>
<keyword evidence="1" id="KW-0812">Transmembrane</keyword>
<feature type="transmembrane region" description="Helical" evidence="1">
    <location>
        <begin position="20"/>
        <end position="38"/>
    </location>
</feature>
<dbReference type="KEGG" id="ffa:FFWV33_04330"/>
<name>A0A2S1LAN5_9FLAO</name>
<proteinExistence type="predicted"/>
<feature type="transmembrane region" description="Helical" evidence="1">
    <location>
        <begin position="87"/>
        <end position="108"/>
    </location>
</feature>
<keyword evidence="1" id="KW-1133">Transmembrane helix</keyword>
<sequence>MALFAVKIKIGDSIAMLSTMNLVLQSFCAVILLLLFYIKFQIKKTKTVSTYSFIFNLTSFYQIINLTLMIIGIYSFKKVSSIADAQILFYFYPVTFFTMTCLYINMGFQHLKFVKQTRELSQMNLK</sequence>
<evidence type="ECO:0000313" key="3">
    <source>
        <dbReference type="Proteomes" id="UP000244527"/>
    </source>
</evidence>